<keyword evidence="3" id="KW-1185">Reference proteome</keyword>
<feature type="region of interest" description="Disordered" evidence="1">
    <location>
        <begin position="193"/>
        <end position="232"/>
    </location>
</feature>
<sequence>MLARPVLAEPHQQAPVPSSPLLRSRHQVRQYPSKNSLCELNKASRTCFLSRRFAIVIAASAASGTCHLLARTSDSLSGLPAIFASCSNSGVLDKRDVTQRGGRRPPALGAIENWMACAVAAFFDVPRTPPPSPRPQVSARRAAAGRAAPPDVHFSTVSFSFGWAGLMGAWAAGVDLLDVNTCRMDRNMCGALARSGGSRAKNGGGRDGNAGGGGGDAEESSEAAAGRGRCAG</sequence>
<accession>A0AA38IFR5</accession>
<feature type="compositionally biased region" description="Low complexity" evidence="1">
    <location>
        <begin position="222"/>
        <end position="232"/>
    </location>
</feature>
<name>A0AA38IFR5_9CUCU</name>
<proteinExistence type="predicted"/>
<organism evidence="2 3">
    <name type="scientific">Zophobas morio</name>
    <dbReference type="NCBI Taxonomy" id="2755281"/>
    <lineage>
        <taxon>Eukaryota</taxon>
        <taxon>Metazoa</taxon>
        <taxon>Ecdysozoa</taxon>
        <taxon>Arthropoda</taxon>
        <taxon>Hexapoda</taxon>
        <taxon>Insecta</taxon>
        <taxon>Pterygota</taxon>
        <taxon>Neoptera</taxon>
        <taxon>Endopterygota</taxon>
        <taxon>Coleoptera</taxon>
        <taxon>Polyphaga</taxon>
        <taxon>Cucujiformia</taxon>
        <taxon>Tenebrionidae</taxon>
        <taxon>Zophobas</taxon>
    </lineage>
</organism>
<reference evidence="2" key="1">
    <citation type="journal article" date="2023" name="G3 (Bethesda)">
        <title>Whole genome assemblies of Zophobas morio and Tenebrio molitor.</title>
        <authorList>
            <person name="Kaur S."/>
            <person name="Stinson S.A."/>
            <person name="diCenzo G.C."/>
        </authorList>
    </citation>
    <scope>NUCLEOTIDE SEQUENCE</scope>
    <source>
        <strain evidence="2">QUZm001</strain>
    </source>
</reference>
<evidence type="ECO:0000256" key="1">
    <source>
        <dbReference type="SAM" id="MobiDB-lite"/>
    </source>
</evidence>
<evidence type="ECO:0000313" key="2">
    <source>
        <dbReference type="EMBL" id="KAJ3657193.1"/>
    </source>
</evidence>
<dbReference type="AlphaFoldDB" id="A0AA38IFR5"/>
<dbReference type="Proteomes" id="UP001168821">
    <property type="component" value="Unassembled WGS sequence"/>
</dbReference>
<gene>
    <name evidence="2" type="ORF">Zmor_016212</name>
</gene>
<feature type="region of interest" description="Disordered" evidence="1">
    <location>
        <begin position="1"/>
        <end position="20"/>
    </location>
</feature>
<evidence type="ECO:0000313" key="3">
    <source>
        <dbReference type="Proteomes" id="UP001168821"/>
    </source>
</evidence>
<comment type="caution">
    <text evidence="2">The sequence shown here is derived from an EMBL/GenBank/DDBJ whole genome shotgun (WGS) entry which is preliminary data.</text>
</comment>
<dbReference type="EMBL" id="JALNTZ010000004">
    <property type="protein sequence ID" value="KAJ3657193.1"/>
    <property type="molecule type" value="Genomic_DNA"/>
</dbReference>
<feature type="compositionally biased region" description="Gly residues" evidence="1">
    <location>
        <begin position="202"/>
        <end position="215"/>
    </location>
</feature>
<protein>
    <submittedName>
        <fullName evidence="2">Uncharacterized protein</fullName>
    </submittedName>
</protein>